<keyword evidence="2" id="KW-1185">Reference proteome</keyword>
<reference evidence="1" key="1">
    <citation type="submission" date="2024-03" db="EMBL/GenBank/DDBJ databases">
        <authorList>
            <consortium name="ELIXIR-Norway"/>
            <consortium name="Elixir Norway"/>
        </authorList>
    </citation>
    <scope>NUCLEOTIDE SEQUENCE</scope>
</reference>
<gene>
    <name evidence="1" type="ORF">CSSPJE1EN2_LOCUS21248</name>
</gene>
<evidence type="ECO:0000313" key="1">
    <source>
        <dbReference type="EMBL" id="CAK9879759.1"/>
    </source>
</evidence>
<evidence type="ECO:0008006" key="3">
    <source>
        <dbReference type="Google" id="ProtNLM"/>
    </source>
</evidence>
<name>A0ABP1BTV4_9BRYO</name>
<protein>
    <recommendedName>
        <fullName evidence="3">PiggyBac transposable element-derived protein domain-containing protein</fullName>
    </recommendedName>
</protein>
<sequence length="87" mass="10206">MKATFLSTKVLQKYNRVVDKLKVGMKRTSIDDHMWCLKSWKKDGKAIMKLYYGECNKPYGNSTGDRNKTTIVNFKPMTHFDTFESLF</sequence>
<organism evidence="1 2">
    <name type="scientific">Sphagnum jensenii</name>
    <dbReference type="NCBI Taxonomy" id="128206"/>
    <lineage>
        <taxon>Eukaryota</taxon>
        <taxon>Viridiplantae</taxon>
        <taxon>Streptophyta</taxon>
        <taxon>Embryophyta</taxon>
        <taxon>Bryophyta</taxon>
        <taxon>Sphagnophytina</taxon>
        <taxon>Sphagnopsida</taxon>
        <taxon>Sphagnales</taxon>
        <taxon>Sphagnaceae</taxon>
        <taxon>Sphagnum</taxon>
    </lineage>
</organism>
<proteinExistence type="predicted"/>
<dbReference type="Proteomes" id="UP001497522">
    <property type="component" value="Chromosome 7"/>
</dbReference>
<accession>A0ABP1BTV4</accession>
<dbReference type="EMBL" id="OZ023708">
    <property type="protein sequence ID" value="CAK9879759.1"/>
    <property type="molecule type" value="Genomic_DNA"/>
</dbReference>
<evidence type="ECO:0000313" key="2">
    <source>
        <dbReference type="Proteomes" id="UP001497522"/>
    </source>
</evidence>